<accession>A0ABS8ZQI1</accession>
<feature type="coiled-coil region" evidence="4">
    <location>
        <begin position="422"/>
        <end position="470"/>
    </location>
</feature>
<organism evidence="6 7">
    <name type="scientific">Kibdelosporangium philippinense</name>
    <dbReference type="NCBI Taxonomy" id="211113"/>
    <lineage>
        <taxon>Bacteria</taxon>
        <taxon>Bacillati</taxon>
        <taxon>Actinomycetota</taxon>
        <taxon>Actinomycetes</taxon>
        <taxon>Pseudonocardiales</taxon>
        <taxon>Pseudonocardiaceae</taxon>
        <taxon>Kibdelosporangium</taxon>
    </lineage>
</organism>
<evidence type="ECO:0000313" key="6">
    <source>
        <dbReference type="EMBL" id="MCE7009996.1"/>
    </source>
</evidence>
<dbReference type="InterPro" id="IPR027417">
    <property type="entry name" value="P-loop_NTPase"/>
</dbReference>
<proteinExistence type="predicted"/>
<evidence type="ECO:0000256" key="4">
    <source>
        <dbReference type="SAM" id="Coils"/>
    </source>
</evidence>
<dbReference type="EMBL" id="JAJVCN010000004">
    <property type="protein sequence ID" value="MCE7009996.1"/>
    <property type="molecule type" value="Genomic_DNA"/>
</dbReference>
<name>A0ABS8ZQI1_9PSEU</name>
<evidence type="ECO:0000256" key="5">
    <source>
        <dbReference type="SAM" id="MobiDB-lite"/>
    </source>
</evidence>
<evidence type="ECO:0000313" key="7">
    <source>
        <dbReference type="Proteomes" id="UP001521150"/>
    </source>
</evidence>
<sequence>MTHGGDRGQFRIEKVQILNWGGYSGLQVMHVGRVGTAILGPSGRGKSTLLDAMASVIMPNPQEFNQAARDDKRGKRERTVYSYARGHTDHRRDENKRSGTTTYLRPPGGQGFVSGTAITWADETGGRVTVFRLAWVAPDTDGTEAIGAGTMYGFVHDGFDLACLNGLTGVRAGASPLSKTSLERLIDTARGDVVDSSQGRIHAKMRTAMSMGRTDESQRLAMHLLRRAQASKGIFNINALFKEFVLTEPLAMARWDTALEAYREAAKLYDEFEYARKRLNTLDSLPSLAERYRTAGTDYVFKQRLLAELAPGKPSRLCVWHAERVYDWASTKIDDNRLAHAELDEKLQEAELLDRKAQNAFNDILDTLKAAGGDRTQTLTVQLQVANTELRQVEQYRANLIARLNEFRLNLPTSQGDLTLLRESMTQILDDLRSRLSQLDQDAHGTQADLANLRRRINKLTTEIEQLKRRRSNIPPDADELRVRIACGARVSIERLPYIGELIQIKPEHRSWERAVLSVLRGLATHLAVNEHDLTAVRGYVNNNDMGRAITLARVPGVQAAAYPLDNTVPALLDIADSPYRDWLLKELVEHYSYWCVESDTDLYGPQPAEVRGAVTRAGMRTGDRGRFVKNDRKSPYGWIGWDNQQLRADLAGEVDSLQRERPTAEQKAETASAARDACRDSIKRLEALHAEITWSSIDVTPAHERVSDLEDQLARADTPESRQLRKQLDDARIKAATTATAAEKIKDKQKELNDEWGGLVDAQDDATRIIDGQPRLTEEERLPLARLPFVAPTDASRSAVRHSRHIAENDLGRQIEQHVKDRQSHETSVLATIKAYRNIDERTAREIDETIDSLPALLAIHEQLVADDLPRAKQKWLEKVDQDMNRQLHALLVQIDEDGRQIRRGLNPINSVLDDVPFREGSSLSIETVDRPSTDLTEFKNIVARYTSNTLLQNVVRDADQIEKDFLRLRRGLAHLEDRSRTGEAWRRRVFDAREHVEFRAIETRIDGAEILHEGVSGMSGGEGQELIAFILGAALRYRLGEGSDAPPTYASLVLDEGFVKADSDYTGRALAALRALGFQLIVGAPREKATAFEDHVDTVAYINTDPNNHDGVRIFAMTIEEALQVEEEVTR</sequence>
<keyword evidence="4" id="KW-0175">Coiled coil</keyword>
<feature type="coiled-coil region" evidence="4">
    <location>
        <begin position="333"/>
        <end position="363"/>
    </location>
</feature>
<keyword evidence="2" id="KW-0234">DNA repair</keyword>
<dbReference type="Gene3D" id="3.40.1140.10">
    <property type="match status" value="1"/>
</dbReference>
<keyword evidence="7" id="KW-1185">Reference proteome</keyword>
<dbReference type="Pfam" id="PF13555">
    <property type="entry name" value="AAA_29"/>
    <property type="match status" value="1"/>
</dbReference>
<feature type="region of interest" description="Disordered" evidence="5">
    <location>
        <begin position="66"/>
        <end position="108"/>
    </location>
</feature>
<feature type="compositionally biased region" description="Basic and acidic residues" evidence="5">
    <location>
        <begin position="86"/>
        <end position="97"/>
    </location>
</feature>
<feature type="coiled-coil region" evidence="4">
    <location>
        <begin position="648"/>
        <end position="675"/>
    </location>
</feature>
<protein>
    <recommendedName>
        <fullName evidence="8">ATP-binding protein</fullName>
    </recommendedName>
</protein>
<feature type="compositionally biased region" description="Basic and acidic residues" evidence="5">
    <location>
        <begin position="68"/>
        <end position="79"/>
    </location>
</feature>
<evidence type="ECO:0000256" key="1">
    <source>
        <dbReference type="ARBA" id="ARBA00022763"/>
    </source>
</evidence>
<keyword evidence="1" id="KW-0227">DNA damage</keyword>
<evidence type="ECO:0000256" key="2">
    <source>
        <dbReference type="ARBA" id="ARBA00023204"/>
    </source>
</evidence>
<dbReference type="PANTHER" id="PTHR32182">
    <property type="entry name" value="DNA REPLICATION AND REPAIR PROTEIN RECF"/>
    <property type="match status" value="1"/>
</dbReference>
<gene>
    <name evidence="6" type="ORF">LWC34_45400</name>
</gene>
<dbReference type="SUPFAM" id="SSF52540">
    <property type="entry name" value="P-loop containing nucleoside triphosphate hydrolases"/>
    <property type="match status" value="1"/>
</dbReference>
<dbReference type="RefSeq" id="WP_233731481.1">
    <property type="nucleotide sequence ID" value="NZ_JAJVCN010000004.1"/>
</dbReference>
<reference evidence="6 7" key="1">
    <citation type="submission" date="2021-12" db="EMBL/GenBank/DDBJ databases">
        <title>Genome sequence of Kibdelosporangium philippinense ATCC 49844.</title>
        <authorList>
            <person name="Fedorov E.A."/>
            <person name="Omeragic M."/>
            <person name="Shalygina K.F."/>
            <person name="Maclea K.S."/>
        </authorList>
    </citation>
    <scope>NUCLEOTIDE SEQUENCE [LARGE SCALE GENOMIC DNA]</scope>
    <source>
        <strain evidence="6 7">ATCC 49844</strain>
    </source>
</reference>
<dbReference type="PANTHER" id="PTHR32182:SF0">
    <property type="entry name" value="DNA REPLICATION AND REPAIR PROTEIN RECF"/>
    <property type="match status" value="1"/>
</dbReference>
<dbReference type="Proteomes" id="UP001521150">
    <property type="component" value="Unassembled WGS sequence"/>
</dbReference>
<keyword evidence="3" id="KW-0742">SOS response</keyword>
<evidence type="ECO:0000256" key="3">
    <source>
        <dbReference type="ARBA" id="ARBA00023236"/>
    </source>
</evidence>
<dbReference type="Pfam" id="PF13558">
    <property type="entry name" value="SbcC_Walker_B"/>
    <property type="match status" value="1"/>
</dbReference>
<evidence type="ECO:0008006" key="8">
    <source>
        <dbReference type="Google" id="ProtNLM"/>
    </source>
</evidence>
<comment type="caution">
    <text evidence="6">The sequence shown here is derived from an EMBL/GenBank/DDBJ whole genome shotgun (WGS) entry which is preliminary data.</text>
</comment>